<feature type="transmembrane region" description="Helical" evidence="7">
    <location>
        <begin position="91"/>
        <end position="110"/>
    </location>
</feature>
<evidence type="ECO:0000313" key="10">
    <source>
        <dbReference type="Proteomes" id="UP000194360"/>
    </source>
</evidence>
<evidence type="ECO:0000313" key="9">
    <source>
        <dbReference type="EMBL" id="OSY38502.1"/>
    </source>
</evidence>
<dbReference type="STRING" id="2074.BG845_04018"/>
<dbReference type="InterPro" id="IPR035906">
    <property type="entry name" value="MetI-like_sf"/>
</dbReference>
<keyword evidence="2 7" id="KW-0813">Transport</keyword>
<evidence type="ECO:0000256" key="7">
    <source>
        <dbReference type="RuleBase" id="RU363032"/>
    </source>
</evidence>
<reference evidence="9 10" key="1">
    <citation type="submission" date="2016-09" db="EMBL/GenBank/DDBJ databases">
        <title>Pseudonocardia autotrophica DSM535, a candidate organism with high potential of specific P450 cytochromes.</title>
        <authorList>
            <person name="Grumaz C."/>
            <person name="Vainshtein Y."/>
            <person name="Kirstahler P."/>
            <person name="Sohn K."/>
        </authorList>
    </citation>
    <scope>NUCLEOTIDE SEQUENCE [LARGE SCALE GENOMIC DNA]</scope>
    <source>
        <strain evidence="9 10">DSM 535</strain>
    </source>
</reference>
<feature type="domain" description="ABC transmembrane type-1" evidence="8">
    <location>
        <begin position="79"/>
        <end position="263"/>
    </location>
</feature>
<dbReference type="EMBL" id="MIGB01000022">
    <property type="protein sequence ID" value="OSY38502.1"/>
    <property type="molecule type" value="Genomic_DNA"/>
</dbReference>
<feature type="transmembrane region" description="Helical" evidence="7">
    <location>
        <begin position="199"/>
        <end position="225"/>
    </location>
</feature>
<proteinExistence type="inferred from homology"/>
<comment type="caution">
    <text evidence="9">The sequence shown here is derived from an EMBL/GenBank/DDBJ whole genome shotgun (WGS) entry which is preliminary data.</text>
</comment>
<dbReference type="PANTHER" id="PTHR30151:SF0">
    <property type="entry name" value="ABC TRANSPORTER PERMEASE PROTEIN MJ0413-RELATED"/>
    <property type="match status" value="1"/>
</dbReference>
<dbReference type="OrthoDB" id="7274389at2"/>
<dbReference type="GO" id="GO:0005886">
    <property type="term" value="C:plasma membrane"/>
    <property type="evidence" value="ECO:0007669"/>
    <property type="project" value="UniProtKB-SubCell"/>
</dbReference>
<dbReference type="RefSeq" id="WP_085914221.1">
    <property type="nucleotide sequence ID" value="NZ_AP018920.1"/>
</dbReference>
<evidence type="ECO:0000256" key="1">
    <source>
        <dbReference type="ARBA" id="ARBA00004651"/>
    </source>
</evidence>
<dbReference type="Gene3D" id="1.10.3720.10">
    <property type="entry name" value="MetI-like"/>
    <property type="match status" value="1"/>
</dbReference>
<evidence type="ECO:0000256" key="2">
    <source>
        <dbReference type="ARBA" id="ARBA00022448"/>
    </source>
</evidence>
<dbReference type="Pfam" id="PF00528">
    <property type="entry name" value="BPD_transp_1"/>
    <property type="match status" value="1"/>
</dbReference>
<dbReference type="InterPro" id="IPR000515">
    <property type="entry name" value="MetI-like"/>
</dbReference>
<dbReference type="AlphaFoldDB" id="A0A1Y2MTH5"/>
<evidence type="ECO:0000256" key="4">
    <source>
        <dbReference type="ARBA" id="ARBA00022692"/>
    </source>
</evidence>
<feature type="transmembrane region" description="Helical" evidence="7">
    <location>
        <begin position="24"/>
        <end position="45"/>
    </location>
</feature>
<comment type="similarity">
    <text evidence="7">Belongs to the binding-protein-dependent transport system permease family.</text>
</comment>
<keyword evidence="3" id="KW-1003">Cell membrane</keyword>
<keyword evidence="5 7" id="KW-1133">Transmembrane helix</keyword>
<keyword evidence="6 7" id="KW-0472">Membrane</keyword>
<protein>
    <submittedName>
        <fullName evidence="9">Putative aliphatic sulfonates transport permease protein SsuC</fullName>
    </submittedName>
</protein>
<organism evidence="9 10">
    <name type="scientific">Pseudonocardia autotrophica</name>
    <name type="common">Amycolata autotrophica</name>
    <name type="synonym">Nocardia autotrophica</name>
    <dbReference type="NCBI Taxonomy" id="2074"/>
    <lineage>
        <taxon>Bacteria</taxon>
        <taxon>Bacillati</taxon>
        <taxon>Actinomycetota</taxon>
        <taxon>Actinomycetes</taxon>
        <taxon>Pseudonocardiales</taxon>
        <taxon>Pseudonocardiaceae</taxon>
        <taxon>Pseudonocardia</taxon>
    </lineage>
</organism>
<gene>
    <name evidence="9" type="primary">ssuC_13</name>
    <name evidence="9" type="ORF">BG845_04018</name>
</gene>
<dbReference type="SUPFAM" id="SSF161098">
    <property type="entry name" value="MetI-like"/>
    <property type="match status" value="1"/>
</dbReference>
<comment type="subcellular location">
    <subcellularLocation>
        <location evidence="1 7">Cell membrane</location>
        <topology evidence="1 7">Multi-pass membrane protein</topology>
    </subcellularLocation>
</comment>
<keyword evidence="4 7" id="KW-0812">Transmembrane</keyword>
<name>A0A1Y2MTH5_PSEAH</name>
<keyword evidence="10" id="KW-1185">Reference proteome</keyword>
<feature type="transmembrane region" description="Helical" evidence="7">
    <location>
        <begin position="122"/>
        <end position="141"/>
    </location>
</feature>
<dbReference type="Proteomes" id="UP000194360">
    <property type="component" value="Unassembled WGS sequence"/>
</dbReference>
<evidence type="ECO:0000256" key="6">
    <source>
        <dbReference type="ARBA" id="ARBA00023136"/>
    </source>
</evidence>
<dbReference type="CDD" id="cd06261">
    <property type="entry name" value="TM_PBP2"/>
    <property type="match status" value="1"/>
</dbReference>
<accession>A0A1Y2MTH5</accession>
<dbReference type="GO" id="GO:0055085">
    <property type="term" value="P:transmembrane transport"/>
    <property type="evidence" value="ECO:0007669"/>
    <property type="project" value="InterPro"/>
</dbReference>
<evidence type="ECO:0000259" key="8">
    <source>
        <dbReference type="PROSITE" id="PS50928"/>
    </source>
</evidence>
<sequence length="278" mass="29444">MSTPAEFATRTPNRELLRQAGTRVASTIASAVAALALVLVAWTAFVQLVGVSDFIAKTPLDVWRYVVSGPDAPAQRAELLSRLGVTLGDAALGYVAGLGLAAAVTLLFYFSRLLERMFIPSVTALSAIPMVVVAPILVLVFGRGLTSAALIGAAVVFVPALLMMLDGIARTPRSLVDMCDAYGGSTFDRFRKFALPHALPHWFAAARIAVTQAMIGALLAEWLSTGAGLGGQMLLDANQFQFDRLWSGVALLTFTSICLYQLASVVESLVAARMAGRL</sequence>
<evidence type="ECO:0000256" key="3">
    <source>
        <dbReference type="ARBA" id="ARBA00022475"/>
    </source>
</evidence>
<evidence type="ECO:0000256" key="5">
    <source>
        <dbReference type="ARBA" id="ARBA00022989"/>
    </source>
</evidence>
<feature type="transmembrane region" description="Helical" evidence="7">
    <location>
        <begin position="147"/>
        <end position="165"/>
    </location>
</feature>
<feature type="transmembrane region" description="Helical" evidence="7">
    <location>
        <begin position="245"/>
        <end position="272"/>
    </location>
</feature>
<dbReference type="PROSITE" id="PS50928">
    <property type="entry name" value="ABC_TM1"/>
    <property type="match status" value="1"/>
</dbReference>
<dbReference type="PANTHER" id="PTHR30151">
    <property type="entry name" value="ALKANE SULFONATE ABC TRANSPORTER-RELATED, MEMBRANE SUBUNIT"/>
    <property type="match status" value="1"/>
</dbReference>